<keyword evidence="1" id="KW-0812">Transmembrane</keyword>
<evidence type="ECO:0000256" key="1">
    <source>
        <dbReference type="SAM" id="Phobius"/>
    </source>
</evidence>
<proteinExistence type="predicted"/>
<feature type="transmembrane region" description="Helical" evidence="1">
    <location>
        <begin position="22"/>
        <end position="43"/>
    </location>
</feature>
<dbReference type="RefSeq" id="WP_094968637.1">
    <property type="nucleotide sequence ID" value="NZ_NGJN01000005.1"/>
</dbReference>
<comment type="caution">
    <text evidence="2">The sequence shown here is derived from an EMBL/GenBank/DDBJ whole genome shotgun (WGS) entry which is preliminary data.</text>
</comment>
<dbReference type="OrthoDB" id="1442330at2"/>
<evidence type="ECO:0000313" key="2">
    <source>
        <dbReference type="EMBL" id="OZV68049.1"/>
    </source>
</evidence>
<accession>A0A265URV6</accession>
<name>A0A265URV6_9FLAO</name>
<keyword evidence="3" id="KW-1185">Reference proteome</keyword>
<organism evidence="2 3">
    <name type="scientific">Winogradskyella aurantia</name>
    <dbReference type="NCBI Taxonomy" id="1915063"/>
    <lineage>
        <taxon>Bacteria</taxon>
        <taxon>Pseudomonadati</taxon>
        <taxon>Bacteroidota</taxon>
        <taxon>Flavobacteriia</taxon>
        <taxon>Flavobacteriales</taxon>
        <taxon>Flavobacteriaceae</taxon>
        <taxon>Winogradskyella</taxon>
    </lineage>
</organism>
<dbReference type="AlphaFoldDB" id="A0A265URV6"/>
<dbReference type="Pfam" id="PF19578">
    <property type="entry name" value="DUF6090"/>
    <property type="match status" value="1"/>
</dbReference>
<evidence type="ECO:0000313" key="3">
    <source>
        <dbReference type="Proteomes" id="UP000216840"/>
    </source>
</evidence>
<protein>
    <submittedName>
        <fullName evidence="2">Uncharacterized protein</fullName>
    </submittedName>
</protein>
<gene>
    <name evidence="2" type="ORF">CA834_10405</name>
</gene>
<sequence length="261" mass="30592">MIKFFRHIRQTIIMENSKSTRYFKYAIGEIILVVIGILIALQINTWNQARLERISEQNILKDLKVEFEANFIDLNRVLNQHQLILKELRALQVISKSKDYTNIHLDSLTNSLIKWFSFTDRPGASNNLISAGNLDIIQNTELRDLITQWTGNVNDVIDDEVFLADFTRETILPFLSKHYPITNLEESNIKLLESLDMKIDREASLVFDKKMVNWQVLLENEQLQSYVALKKMYEYHCVLECRITMRACKKIISLIKSELHD</sequence>
<keyword evidence="1" id="KW-1133">Transmembrane helix</keyword>
<keyword evidence="1" id="KW-0472">Membrane</keyword>
<dbReference type="EMBL" id="NGJN01000005">
    <property type="protein sequence ID" value="OZV68049.1"/>
    <property type="molecule type" value="Genomic_DNA"/>
</dbReference>
<dbReference type="Proteomes" id="UP000216840">
    <property type="component" value="Unassembled WGS sequence"/>
</dbReference>
<dbReference type="InterPro" id="IPR045749">
    <property type="entry name" value="DUF6090"/>
</dbReference>
<reference evidence="2 3" key="1">
    <citation type="submission" date="2017-05" db="EMBL/GenBank/DDBJ databases">
        <title>The draft genome sequence of Idiomarina salinarum WNB302.</title>
        <authorList>
            <person name="Sun Y."/>
            <person name="Chen B."/>
            <person name="Du Z."/>
        </authorList>
    </citation>
    <scope>NUCLEOTIDE SEQUENCE [LARGE SCALE GENOMIC DNA]</scope>
    <source>
        <strain evidence="2 3">WNB302</strain>
    </source>
</reference>